<dbReference type="InterPro" id="IPR053142">
    <property type="entry name" value="PchR_regulatory_protein"/>
</dbReference>
<evidence type="ECO:0000256" key="1">
    <source>
        <dbReference type="ARBA" id="ARBA00023015"/>
    </source>
</evidence>
<dbReference type="InterPro" id="IPR018062">
    <property type="entry name" value="HTH_AraC-typ_CS"/>
</dbReference>
<dbReference type="PANTHER" id="PTHR47893">
    <property type="entry name" value="REGULATORY PROTEIN PCHR"/>
    <property type="match status" value="1"/>
</dbReference>
<protein>
    <submittedName>
        <fullName evidence="6">Helix-turn-helix transcriptional regulator</fullName>
    </submittedName>
</protein>
<dbReference type="GO" id="GO:0003700">
    <property type="term" value="F:DNA-binding transcription factor activity"/>
    <property type="evidence" value="ECO:0007669"/>
    <property type="project" value="InterPro"/>
</dbReference>
<dbReference type="Pfam" id="PF12833">
    <property type="entry name" value="HTH_18"/>
    <property type="match status" value="1"/>
</dbReference>
<sequence length="294" mass="33040">MEASLHVERQFQWQSAEGVHLVSSELRIDAPCRLQSVSPAPGLVVGLTLYGTAESVLLGETEQVHAIPPNFCWALPVQQGNVLESRYQAGTRIAGAGFFLPADWLRFHGQQDPSLAILLHILEEGRMRCADTPCQVEQHITQLLHNPYHGKLADLYLEARAHDLLFNLIETLSGTRRTSALSHGERRLEKAHEIINTRLHNPPSLEELAREAGISISALRKDFKRRYGLPVMSYIRKRQLDEAREELRHGASVTATALKYGYDTPANFSTAFKRQHGNSPSQQRRQDQGIISMQ</sequence>
<evidence type="ECO:0000256" key="3">
    <source>
        <dbReference type="ARBA" id="ARBA00023163"/>
    </source>
</evidence>
<dbReference type="SMART" id="SM00342">
    <property type="entry name" value="HTH_ARAC"/>
    <property type="match status" value="1"/>
</dbReference>
<dbReference type="PROSITE" id="PS01124">
    <property type="entry name" value="HTH_ARAC_FAMILY_2"/>
    <property type="match status" value="1"/>
</dbReference>
<evidence type="ECO:0000256" key="4">
    <source>
        <dbReference type="SAM" id="MobiDB-lite"/>
    </source>
</evidence>
<evidence type="ECO:0000313" key="6">
    <source>
        <dbReference type="EMBL" id="NLR75931.1"/>
    </source>
</evidence>
<dbReference type="AlphaFoldDB" id="A0A847S277"/>
<evidence type="ECO:0000313" key="7">
    <source>
        <dbReference type="Proteomes" id="UP000587991"/>
    </source>
</evidence>
<dbReference type="PROSITE" id="PS00041">
    <property type="entry name" value="HTH_ARAC_FAMILY_1"/>
    <property type="match status" value="1"/>
</dbReference>
<name>A0A847S277_9NEIS</name>
<organism evidence="6 7">
    <name type="scientific">Leeia aquatica</name>
    <dbReference type="NCBI Taxonomy" id="2725557"/>
    <lineage>
        <taxon>Bacteria</taxon>
        <taxon>Pseudomonadati</taxon>
        <taxon>Pseudomonadota</taxon>
        <taxon>Betaproteobacteria</taxon>
        <taxon>Neisseriales</taxon>
        <taxon>Leeiaceae</taxon>
        <taxon>Leeia</taxon>
    </lineage>
</organism>
<dbReference type="SUPFAM" id="SSF46689">
    <property type="entry name" value="Homeodomain-like"/>
    <property type="match status" value="2"/>
</dbReference>
<proteinExistence type="predicted"/>
<evidence type="ECO:0000259" key="5">
    <source>
        <dbReference type="PROSITE" id="PS01124"/>
    </source>
</evidence>
<dbReference type="RefSeq" id="WP_168877557.1">
    <property type="nucleotide sequence ID" value="NZ_JABAIM010000002.1"/>
</dbReference>
<comment type="caution">
    <text evidence="6">The sequence shown here is derived from an EMBL/GenBank/DDBJ whole genome shotgun (WGS) entry which is preliminary data.</text>
</comment>
<keyword evidence="3" id="KW-0804">Transcription</keyword>
<feature type="region of interest" description="Disordered" evidence="4">
    <location>
        <begin position="269"/>
        <end position="294"/>
    </location>
</feature>
<reference evidence="6 7" key="1">
    <citation type="submission" date="2020-04" db="EMBL/GenBank/DDBJ databases">
        <title>Draft genome of Leeia sp. IMCC25680.</title>
        <authorList>
            <person name="Song J."/>
            <person name="Cho J.-C."/>
        </authorList>
    </citation>
    <scope>NUCLEOTIDE SEQUENCE [LARGE SCALE GENOMIC DNA]</scope>
    <source>
        <strain evidence="6 7">IMCC25680</strain>
    </source>
</reference>
<keyword evidence="1" id="KW-0805">Transcription regulation</keyword>
<keyword evidence="2" id="KW-0238">DNA-binding</keyword>
<keyword evidence="7" id="KW-1185">Reference proteome</keyword>
<dbReference type="InterPro" id="IPR018060">
    <property type="entry name" value="HTH_AraC"/>
</dbReference>
<dbReference type="InterPro" id="IPR009057">
    <property type="entry name" value="Homeodomain-like_sf"/>
</dbReference>
<dbReference type="Gene3D" id="1.10.10.60">
    <property type="entry name" value="Homeodomain-like"/>
    <property type="match status" value="1"/>
</dbReference>
<dbReference type="PANTHER" id="PTHR47893:SF1">
    <property type="entry name" value="REGULATORY PROTEIN PCHR"/>
    <property type="match status" value="1"/>
</dbReference>
<evidence type="ECO:0000256" key="2">
    <source>
        <dbReference type="ARBA" id="ARBA00023125"/>
    </source>
</evidence>
<dbReference type="GO" id="GO:0043565">
    <property type="term" value="F:sequence-specific DNA binding"/>
    <property type="evidence" value="ECO:0007669"/>
    <property type="project" value="InterPro"/>
</dbReference>
<dbReference type="Proteomes" id="UP000587991">
    <property type="component" value="Unassembled WGS sequence"/>
</dbReference>
<dbReference type="EMBL" id="JABAIM010000002">
    <property type="protein sequence ID" value="NLR75931.1"/>
    <property type="molecule type" value="Genomic_DNA"/>
</dbReference>
<gene>
    <name evidence="6" type="ORF">HF682_12255</name>
</gene>
<accession>A0A847S277</accession>
<feature type="domain" description="HTH araC/xylS-type" evidence="5">
    <location>
        <begin position="189"/>
        <end position="286"/>
    </location>
</feature>